<keyword evidence="3" id="KW-1185">Reference proteome</keyword>
<feature type="region of interest" description="Disordered" evidence="1">
    <location>
        <begin position="48"/>
        <end position="72"/>
    </location>
</feature>
<evidence type="ECO:0000256" key="1">
    <source>
        <dbReference type="SAM" id="MobiDB-lite"/>
    </source>
</evidence>
<proteinExistence type="predicted"/>
<accession>A0A8J6HXP0</accession>
<dbReference type="EMBL" id="JABDTM020000826">
    <property type="protein sequence ID" value="KAH0822600.1"/>
    <property type="molecule type" value="Genomic_DNA"/>
</dbReference>
<evidence type="ECO:0000313" key="3">
    <source>
        <dbReference type="Proteomes" id="UP000719412"/>
    </source>
</evidence>
<sequence length="132" mass="14777">MRHQRAIDRPTRDSYVRDNIRHSLHRKLENNEVKGEIVEQQGLLAEGQVGVPTPDCTPPPKAAQSPFPTKSRRHNFSPSVYHAGHQFSVIFRLWENSPSAMCTSFHDNEVCMCTRGMSGSPPPESLLGVISV</sequence>
<gene>
    <name evidence="2" type="ORF">GEV33_000191</name>
</gene>
<protein>
    <submittedName>
        <fullName evidence="2">Uncharacterized protein</fullName>
    </submittedName>
</protein>
<reference evidence="2" key="1">
    <citation type="journal article" date="2020" name="J Insects Food Feed">
        <title>The yellow mealworm (Tenebrio molitor) genome: a resource for the emerging insects as food and feed industry.</title>
        <authorList>
            <person name="Eriksson T."/>
            <person name="Andere A."/>
            <person name="Kelstrup H."/>
            <person name="Emery V."/>
            <person name="Picard C."/>
        </authorList>
    </citation>
    <scope>NUCLEOTIDE SEQUENCE</scope>
    <source>
        <strain evidence="2">Stoneville</strain>
        <tissue evidence="2">Whole head</tissue>
    </source>
</reference>
<comment type="caution">
    <text evidence="2">The sequence shown here is derived from an EMBL/GenBank/DDBJ whole genome shotgun (WGS) entry which is preliminary data.</text>
</comment>
<organism evidence="2 3">
    <name type="scientific">Tenebrio molitor</name>
    <name type="common">Yellow mealworm beetle</name>
    <dbReference type="NCBI Taxonomy" id="7067"/>
    <lineage>
        <taxon>Eukaryota</taxon>
        <taxon>Metazoa</taxon>
        <taxon>Ecdysozoa</taxon>
        <taxon>Arthropoda</taxon>
        <taxon>Hexapoda</taxon>
        <taxon>Insecta</taxon>
        <taxon>Pterygota</taxon>
        <taxon>Neoptera</taxon>
        <taxon>Endopterygota</taxon>
        <taxon>Coleoptera</taxon>
        <taxon>Polyphaga</taxon>
        <taxon>Cucujiformia</taxon>
        <taxon>Tenebrionidae</taxon>
        <taxon>Tenebrio</taxon>
    </lineage>
</organism>
<dbReference type="Proteomes" id="UP000719412">
    <property type="component" value="Unassembled WGS sequence"/>
</dbReference>
<reference evidence="2" key="2">
    <citation type="submission" date="2021-08" db="EMBL/GenBank/DDBJ databases">
        <authorList>
            <person name="Eriksson T."/>
        </authorList>
    </citation>
    <scope>NUCLEOTIDE SEQUENCE</scope>
    <source>
        <strain evidence="2">Stoneville</strain>
        <tissue evidence="2">Whole head</tissue>
    </source>
</reference>
<dbReference type="AlphaFoldDB" id="A0A8J6HXP0"/>
<name>A0A8J6HXP0_TENMO</name>
<evidence type="ECO:0000313" key="2">
    <source>
        <dbReference type="EMBL" id="KAH0822600.1"/>
    </source>
</evidence>